<evidence type="ECO:0000313" key="8">
    <source>
        <dbReference type="EMBL" id="QDP95202.1"/>
    </source>
</evidence>
<dbReference type="PANTHER" id="PTHR11993:SF10">
    <property type="entry name" value="NADH DEHYDROGENASE [UBIQUINONE] IRON-SULFUR PROTEIN 2, MITOCHONDRIAL"/>
    <property type="match status" value="1"/>
</dbReference>
<dbReference type="InterPro" id="IPR022885">
    <property type="entry name" value="NDH1_su_D/H"/>
</dbReference>
<protein>
    <submittedName>
        <fullName evidence="8">NADH-quinone oxidoreductase subunit D</fullName>
    </submittedName>
</protein>
<keyword evidence="5 6" id="KW-0520">NAD</keyword>
<organism evidence="8 9">
    <name type="scientific">Microlunatus elymi</name>
    <dbReference type="NCBI Taxonomy" id="2596828"/>
    <lineage>
        <taxon>Bacteria</taxon>
        <taxon>Bacillati</taxon>
        <taxon>Actinomycetota</taxon>
        <taxon>Actinomycetes</taxon>
        <taxon>Propionibacteriales</taxon>
        <taxon>Propionibacteriaceae</taxon>
        <taxon>Microlunatus</taxon>
    </lineage>
</organism>
<gene>
    <name evidence="8" type="ORF">FOE78_04090</name>
</gene>
<evidence type="ECO:0000256" key="2">
    <source>
        <dbReference type="ARBA" id="ARBA00022448"/>
    </source>
</evidence>
<keyword evidence="9" id="KW-1185">Reference proteome</keyword>
<evidence type="ECO:0000256" key="5">
    <source>
        <dbReference type="ARBA" id="ARBA00023027"/>
    </source>
</evidence>
<dbReference type="AlphaFoldDB" id="A0A516PVQ2"/>
<evidence type="ECO:0000256" key="6">
    <source>
        <dbReference type="RuleBase" id="RU003685"/>
    </source>
</evidence>
<evidence type="ECO:0000256" key="1">
    <source>
        <dbReference type="ARBA" id="ARBA00005769"/>
    </source>
</evidence>
<dbReference type="GO" id="GO:0048038">
    <property type="term" value="F:quinone binding"/>
    <property type="evidence" value="ECO:0007669"/>
    <property type="project" value="UniProtKB-KW"/>
</dbReference>
<dbReference type="OrthoDB" id="9801496at2"/>
<keyword evidence="4 6" id="KW-1278">Translocase</keyword>
<dbReference type="InterPro" id="IPR029014">
    <property type="entry name" value="NiFe-Hase_large"/>
</dbReference>
<dbReference type="Pfam" id="PF00346">
    <property type="entry name" value="Complex1_49kDa"/>
    <property type="match status" value="2"/>
</dbReference>
<dbReference type="GO" id="GO:0051287">
    <property type="term" value="F:NAD binding"/>
    <property type="evidence" value="ECO:0007669"/>
    <property type="project" value="InterPro"/>
</dbReference>
<evidence type="ECO:0000256" key="3">
    <source>
        <dbReference type="ARBA" id="ARBA00022719"/>
    </source>
</evidence>
<proteinExistence type="inferred from homology"/>
<feature type="domain" description="NADH-quinone oxidoreductase subunit D" evidence="7">
    <location>
        <begin position="336"/>
        <end position="410"/>
    </location>
</feature>
<sequence length="410" mass="44252">MPARSPLRVLVGSAASGVVAGPAAERVGGGWQPAGVILLDLGADHPSRAGLLELKIWLAEDLAADDRPQIDQQPIERAEVIVGAMHRGAEKLYEVRDYRQILMLADRHDWQAPAAAELAIALACERLLGLETPARAQWLRTLLAEHNRILSHLGFLGYLLRRGPAPSPVPGLRERLRHQLQRWTGNRVHPMINRLGGLAADVDDSWLIDEAELAEAAVAVADRAAELIMEPALAQASARMPRLTAELVDGYGVTGPAARAAGVDLDLRRQQPYLCYAELDGELGDDADAVRADGSVLATFATMINELRSSARMIITVAERVRDLAGPVGVRLGKIVKLPEGEIYLATEAPLGQAGCYLVSRGEKTPWRLKLRTPSFNNVAALEALLPGCRVGDLELMLAAHGYVIGDIDK</sequence>
<keyword evidence="3" id="KW-0874">Quinone</keyword>
<dbReference type="InterPro" id="IPR014029">
    <property type="entry name" value="NADH_UbQ_OxRdtase_49kDa_CS"/>
</dbReference>
<dbReference type="InterPro" id="IPR001135">
    <property type="entry name" value="NADH_Q_OxRdtase_suD"/>
</dbReference>
<feature type="domain" description="NADH-quinone oxidoreductase subunit D" evidence="7">
    <location>
        <begin position="173"/>
        <end position="328"/>
    </location>
</feature>
<name>A0A516PVQ2_9ACTN</name>
<dbReference type="PANTHER" id="PTHR11993">
    <property type="entry name" value="NADH-UBIQUINONE OXIDOREDUCTASE 49 KDA SUBUNIT"/>
    <property type="match status" value="1"/>
</dbReference>
<dbReference type="RefSeq" id="WP_143985184.1">
    <property type="nucleotide sequence ID" value="NZ_CP041692.1"/>
</dbReference>
<evidence type="ECO:0000313" key="9">
    <source>
        <dbReference type="Proteomes" id="UP000319263"/>
    </source>
</evidence>
<evidence type="ECO:0000256" key="4">
    <source>
        <dbReference type="ARBA" id="ARBA00022967"/>
    </source>
</evidence>
<comment type="similarity">
    <text evidence="1 6">Belongs to the complex I 49 kDa subunit family.</text>
</comment>
<reference evidence="8 9" key="1">
    <citation type="submission" date="2019-07" db="EMBL/GenBank/DDBJ databases">
        <title>Microlunatus dokdonensis sp. nov. isolated from the rhizospheric soil of the wild plant Elymus tsukushiensis.</title>
        <authorList>
            <person name="Ghim S.-Y."/>
            <person name="Hwang Y.-J."/>
            <person name="Son J.-S."/>
            <person name="Shin J.-H."/>
        </authorList>
    </citation>
    <scope>NUCLEOTIDE SEQUENCE [LARGE SCALE GENOMIC DNA]</scope>
    <source>
        <strain evidence="8 9">KUDC0627</strain>
    </source>
</reference>
<dbReference type="Gene3D" id="1.10.645.10">
    <property type="entry name" value="Cytochrome-c3 Hydrogenase, chain B"/>
    <property type="match status" value="1"/>
</dbReference>
<keyword evidence="2 6" id="KW-0813">Transport</keyword>
<dbReference type="SUPFAM" id="SSF56762">
    <property type="entry name" value="HydB/Nqo4-like"/>
    <property type="match status" value="1"/>
</dbReference>
<dbReference type="PROSITE" id="PS00535">
    <property type="entry name" value="COMPLEX1_49K"/>
    <property type="match status" value="1"/>
</dbReference>
<dbReference type="EMBL" id="CP041692">
    <property type="protein sequence ID" value="QDP95202.1"/>
    <property type="molecule type" value="Genomic_DNA"/>
</dbReference>
<accession>A0A516PVQ2</accession>
<evidence type="ECO:0000259" key="7">
    <source>
        <dbReference type="Pfam" id="PF00346"/>
    </source>
</evidence>
<dbReference type="GO" id="GO:0016651">
    <property type="term" value="F:oxidoreductase activity, acting on NAD(P)H"/>
    <property type="evidence" value="ECO:0007669"/>
    <property type="project" value="InterPro"/>
</dbReference>
<dbReference type="Proteomes" id="UP000319263">
    <property type="component" value="Chromosome"/>
</dbReference>
<dbReference type="KEGG" id="mik:FOE78_04090"/>